<dbReference type="EMBL" id="ASJR01000015">
    <property type="protein sequence ID" value="ERP31342.1"/>
    <property type="molecule type" value="Genomic_DNA"/>
</dbReference>
<dbReference type="AlphaFoldDB" id="U7D8E4"/>
<organism evidence="2 3">
    <name type="scientific">Chitinivibrio alkaliphilus ACht1</name>
    <dbReference type="NCBI Taxonomy" id="1313304"/>
    <lineage>
        <taxon>Bacteria</taxon>
        <taxon>Pseudomonadati</taxon>
        <taxon>Fibrobacterota</taxon>
        <taxon>Chitinivibrionia</taxon>
        <taxon>Chitinivibrionales</taxon>
        <taxon>Chitinivibrionaceae</taxon>
        <taxon>Chitinivibrio</taxon>
    </lineage>
</organism>
<dbReference type="RefSeq" id="WP_022637265.1">
    <property type="nucleotide sequence ID" value="NZ_ASJR01000015.1"/>
</dbReference>
<reference evidence="2 3" key="1">
    <citation type="journal article" date="2013" name="Environ. Microbiol.">
        <title>Genome analysis of Chitinivibrio alkaliphilus gen. nov., sp. nov., a novel extremely haloalkaliphilic anaerobic chitinolytic bacterium from the candidate phylum Termite Group 3.</title>
        <authorList>
            <person name="Sorokin D.Y."/>
            <person name="Gumerov V.M."/>
            <person name="Rakitin A.L."/>
            <person name="Beletsky A.V."/>
            <person name="Damste J.S."/>
            <person name="Muyzer G."/>
            <person name="Mardanov A.V."/>
            <person name="Ravin N.V."/>
        </authorList>
    </citation>
    <scope>NUCLEOTIDE SEQUENCE [LARGE SCALE GENOMIC DNA]</scope>
    <source>
        <strain evidence="2 3">ACht1</strain>
    </source>
</reference>
<dbReference type="Proteomes" id="UP000017148">
    <property type="component" value="Unassembled WGS sequence"/>
</dbReference>
<dbReference type="OrthoDB" id="979116at2"/>
<evidence type="ECO:0000256" key="1">
    <source>
        <dbReference type="SAM" id="SignalP"/>
    </source>
</evidence>
<feature type="chain" id="PRO_5004679068" description="LPP20 lipoprotein" evidence="1">
    <location>
        <begin position="21"/>
        <end position="423"/>
    </location>
</feature>
<evidence type="ECO:0000313" key="2">
    <source>
        <dbReference type="EMBL" id="ERP31342.1"/>
    </source>
</evidence>
<keyword evidence="3" id="KW-1185">Reference proteome</keyword>
<gene>
    <name evidence="2" type="ORF">CALK_1832</name>
</gene>
<evidence type="ECO:0000313" key="3">
    <source>
        <dbReference type="Proteomes" id="UP000017148"/>
    </source>
</evidence>
<proteinExistence type="predicted"/>
<keyword evidence="1" id="KW-0732">Signal</keyword>
<dbReference type="STRING" id="1313304.CALK_1832"/>
<accession>U7D8E4</accession>
<name>U7D8E4_9BACT</name>
<comment type="caution">
    <text evidence="2">The sequence shown here is derived from an EMBL/GenBank/DDBJ whole genome shotgun (WGS) entry which is preliminary data.</text>
</comment>
<protein>
    <recommendedName>
        <fullName evidence="4">LPP20 lipoprotein</fullName>
    </recommendedName>
</protein>
<feature type="signal peptide" evidence="1">
    <location>
        <begin position="1"/>
        <end position="20"/>
    </location>
</feature>
<sequence>MKILLLLWAPLWCVSFCSVACGSEIATPSWVESRPVEDGWYIGIGRGRRHSLTEVGVDVARRDAFKQISRETGISLDTLTQLPDITRIATWESTDDIWVYYRMERDHPYLRRHAVQEELYSIEKRLDRSSVLLKRGEISRALGHATRAFAEVQMLQDNRVGEDLSRHISRVSERTESVLETLFDNISFIAETPYRGPLTNIASHPPVTLIWTEKQPLPHIPVRFSITQGNASIPRMRTSEQGEIAIRPQEIVFSEQLVIEASIDVEPYLSGFSSEFRERIVTEVDLLSPPVTNVVFELTPIPIQLVGKEAFFGEEKKNKELFSSLQEFLSTQGYMLSRDSSKFTFYYTADTRFRGEQFGVVTVDLLFTLSVECRETDTQVLTASVPKIRVNGATKEAAAEYAYSQGKKMVIPVLEKALFQSGL</sequence>
<evidence type="ECO:0008006" key="4">
    <source>
        <dbReference type="Google" id="ProtNLM"/>
    </source>
</evidence>